<evidence type="ECO:0000256" key="11">
    <source>
        <dbReference type="SAM" id="Phobius"/>
    </source>
</evidence>
<dbReference type="InterPro" id="IPR036396">
    <property type="entry name" value="Cyt_P450_sf"/>
</dbReference>
<keyword evidence="5 10" id="KW-0408">Iron</keyword>
<organism evidence="13 14">
    <name type="scientific">Skeletonema marinoi</name>
    <dbReference type="NCBI Taxonomy" id="267567"/>
    <lineage>
        <taxon>Eukaryota</taxon>
        <taxon>Sar</taxon>
        <taxon>Stramenopiles</taxon>
        <taxon>Ochrophyta</taxon>
        <taxon>Bacillariophyta</taxon>
        <taxon>Coscinodiscophyceae</taxon>
        <taxon>Thalassiosirophycidae</taxon>
        <taxon>Thalassiosirales</taxon>
        <taxon>Skeletonemataceae</taxon>
        <taxon>Skeletonema</taxon>
        <taxon>Skeletonema marinoi-dohrnii complex</taxon>
    </lineage>
</organism>
<dbReference type="Gene3D" id="3.30.730.10">
    <property type="entry name" value="AP2/ERF domain"/>
    <property type="match status" value="4"/>
</dbReference>
<dbReference type="InterPro" id="IPR001471">
    <property type="entry name" value="AP2/ERF_dom"/>
</dbReference>
<dbReference type="PROSITE" id="PS51032">
    <property type="entry name" value="AP2_ERF"/>
    <property type="match status" value="3"/>
</dbReference>
<feature type="domain" description="AP2/ERF" evidence="12">
    <location>
        <begin position="694"/>
        <end position="752"/>
    </location>
</feature>
<dbReference type="PRINTS" id="PR00465">
    <property type="entry name" value="EP450IV"/>
</dbReference>
<dbReference type="SUPFAM" id="SSF48264">
    <property type="entry name" value="Cytochrome P450"/>
    <property type="match status" value="1"/>
</dbReference>
<evidence type="ECO:0000313" key="14">
    <source>
        <dbReference type="Proteomes" id="UP001224775"/>
    </source>
</evidence>
<evidence type="ECO:0000259" key="12">
    <source>
        <dbReference type="PROSITE" id="PS51032"/>
    </source>
</evidence>
<comment type="subcellular location">
    <subcellularLocation>
        <location evidence="1">Nucleus</location>
    </subcellularLocation>
</comment>
<evidence type="ECO:0000313" key="13">
    <source>
        <dbReference type="EMBL" id="KAK1733263.1"/>
    </source>
</evidence>
<comment type="caution">
    <text evidence="13">The sequence shown here is derived from an EMBL/GenBank/DDBJ whole genome shotgun (WGS) entry which is preliminary data.</text>
</comment>
<keyword evidence="8" id="KW-0804">Transcription</keyword>
<dbReference type="GO" id="GO:0005506">
    <property type="term" value="F:iron ion binding"/>
    <property type="evidence" value="ECO:0007669"/>
    <property type="project" value="InterPro"/>
</dbReference>
<evidence type="ECO:0000256" key="6">
    <source>
        <dbReference type="ARBA" id="ARBA00023015"/>
    </source>
</evidence>
<reference evidence="13" key="1">
    <citation type="submission" date="2023-06" db="EMBL/GenBank/DDBJ databases">
        <title>Survivors Of The Sea: Transcriptome response of Skeletonema marinoi to long-term dormancy.</title>
        <authorList>
            <person name="Pinder M.I.M."/>
            <person name="Kourtchenko O."/>
            <person name="Robertson E.K."/>
            <person name="Larsson T."/>
            <person name="Maumus F."/>
            <person name="Osuna-Cruz C.M."/>
            <person name="Vancaester E."/>
            <person name="Stenow R."/>
            <person name="Vandepoele K."/>
            <person name="Ploug H."/>
            <person name="Bruchert V."/>
            <person name="Godhe A."/>
            <person name="Topel M."/>
        </authorList>
    </citation>
    <scope>NUCLEOTIDE SEQUENCE</scope>
    <source>
        <strain evidence="13">R05AC</strain>
    </source>
</reference>
<comment type="cofactor">
    <cofactor evidence="10">
        <name>heme</name>
        <dbReference type="ChEBI" id="CHEBI:30413"/>
    </cofactor>
</comment>
<dbReference type="InterPro" id="IPR001128">
    <property type="entry name" value="Cyt_P450"/>
</dbReference>
<dbReference type="GO" id="GO:0020037">
    <property type="term" value="F:heme binding"/>
    <property type="evidence" value="ECO:0007669"/>
    <property type="project" value="InterPro"/>
</dbReference>
<keyword evidence="11" id="KW-1133">Transmembrane helix</keyword>
<dbReference type="GO" id="GO:0016705">
    <property type="term" value="F:oxidoreductase activity, acting on paired donors, with incorporation or reduction of molecular oxygen"/>
    <property type="evidence" value="ECO:0007669"/>
    <property type="project" value="InterPro"/>
</dbReference>
<proteinExistence type="inferred from homology"/>
<evidence type="ECO:0000256" key="5">
    <source>
        <dbReference type="ARBA" id="ARBA00023004"/>
    </source>
</evidence>
<evidence type="ECO:0000256" key="1">
    <source>
        <dbReference type="ARBA" id="ARBA00004123"/>
    </source>
</evidence>
<dbReference type="InterPro" id="IPR017972">
    <property type="entry name" value="Cyt_P450_CS"/>
</dbReference>
<protein>
    <submittedName>
        <fullName evidence="13">Cytochrome P450 family protein</fullName>
    </submittedName>
</protein>
<evidence type="ECO:0000256" key="9">
    <source>
        <dbReference type="ARBA" id="ARBA00023242"/>
    </source>
</evidence>
<name>A0AAD8XTN1_9STRA</name>
<dbReference type="SUPFAM" id="SSF54171">
    <property type="entry name" value="DNA-binding domain"/>
    <property type="match status" value="4"/>
</dbReference>
<keyword evidence="6" id="KW-0805">Transcription regulation</keyword>
<dbReference type="CDD" id="cd00302">
    <property type="entry name" value="cytochrome_P450"/>
    <property type="match status" value="1"/>
</dbReference>
<dbReference type="InterPro" id="IPR036955">
    <property type="entry name" value="AP2/ERF_dom_sf"/>
</dbReference>
<dbReference type="GO" id="GO:0004497">
    <property type="term" value="F:monooxygenase activity"/>
    <property type="evidence" value="ECO:0007669"/>
    <property type="project" value="InterPro"/>
</dbReference>
<evidence type="ECO:0000256" key="2">
    <source>
        <dbReference type="ARBA" id="ARBA00010617"/>
    </source>
</evidence>
<dbReference type="AlphaFoldDB" id="A0AAD8XTN1"/>
<keyword evidence="4 10" id="KW-0479">Metal-binding</keyword>
<dbReference type="EMBL" id="JATAAI010000051">
    <property type="protein sequence ID" value="KAK1733263.1"/>
    <property type="molecule type" value="Genomic_DNA"/>
</dbReference>
<gene>
    <name evidence="13" type="ORF">QTG54_015980</name>
</gene>
<evidence type="ECO:0000256" key="7">
    <source>
        <dbReference type="ARBA" id="ARBA00023125"/>
    </source>
</evidence>
<dbReference type="PANTHER" id="PTHR24304">
    <property type="entry name" value="CYTOCHROME P450 FAMILY 7"/>
    <property type="match status" value="1"/>
</dbReference>
<feature type="binding site" description="axial binding residue" evidence="10">
    <location>
        <position position="461"/>
    </location>
    <ligand>
        <name>heme</name>
        <dbReference type="ChEBI" id="CHEBI:30413"/>
    </ligand>
    <ligandPart>
        <name>Fe</name>
        <dbReference type="ChEBI" id="CHEBI:18248"/>
    </ligandPart>
</feature>
<dbReference type="Proteomes" id="UP001224775">
    <property type="component" value="Unassembled WGS sequence"/>
</dbReference>
<feature type="transmembrane region" description="Helical" evidence="11">
    <location>
        <begin position="20"/>
        <end position="40"/>
    </location>
</feature>
<dbReference type="GO" id="GO:0003700">
    <property type="term" value="F:DNA-binding transcription factor activity"/>
    <property type="evidence" value="ECO:0007669"/>
    <property type="project" value="InterPro"/>
</dbReference>
<keyword evidence="3 10" id="KW-0349">Heme</keyword>
<keyword evidence="14" id="KW-1185">Reference proteome</keyword>
<sequence>MAAPTTSMIRWSPWETSLPQLPIAAFFFIIILLFVLKKFIVGDALDYQKNPAKFLLHKSCSSGSSIFDINLAGRNMTVMTGTCHDDACASSKSSCPHRELLKQAMTLPERILSARDAVADVGFLYTLGANNVYRGTDFHKRCIKDYMNENGDFNGGLLNALRESYRVVIEAERFKQQQAGDNSISVDDLLNLVRLATLRAIVVELLGGSFLRCSICTNNFLDEFMILQDSIEAATAAAAVLPAWISVPLILKPVERRRKKLQKDIQERIRWAWQQDYGEIGPWLLKFRQQCDDGSLTLEVASEFVVGLLFAAAKNPAIASAQTLLFLILRGTDEHKSKVQTEAEQLAISSHSSSQPKRDTSTMPMSALRQSCYETLRLTSHSIGALRKVKEEVVLGSGTSHAYKLCPRQVVAVSHIVPSLDQRLWGKDADKYIPSREEWTVERARPDEYKFSTFSQGHHRCPGQSLALQIMELTISILLVDYEVTLQQKKEMVPGVCFERATIAQRKGNVPIYIRKGASKYTGVSFDKQKNKWTAQITIDGKQRRIAYYDNEEEAAVDYARAAFKYKGQEALDKVRAQSSLAFDLTDVPLQSPNPKSHGRIGRGGSKYVGISCDKRDNKWQSQIMIDGEKRSIGCYDNEEEAAVDYARAVFKYRGQEAIDKLRAQSSLAIDLTDIPLQSPIPESRGLIGRGGSKYTGVTFDKRTNKWHAQISIDGKRRRIGYYDNEEEAAVEYARGVYKKGQTWQRKGSNMGLTASFIHLKDVPPQQPIPKSAGRMKDGASKYAGVTFDKVKNEWMAQISINRKNRVIGSYENEEEAAVDYARAVFIKRKDQVEQRNRNDAAFDRNSFNEFVNKWLPR</sequence>
<evidence type="ECO:0000256" key="3">
    <source>
        <dbReference type="ARBA" id="ARBA00022617"/>
    </source>
</evidence>
<dbReference type="Pfam" id="PF00067">
    <property type="entry name" value="p450"/>
    <property type="match status" value="1"/>
</dbReference>
<feature type="domain" description="AP2/ERF" evidence="12">
    <location>
        <begin position="607"/>
        <end position="665"/>
    </location>
</feature>
<evidence type="ECO:0000256" key="4">
    <source>
        <dbReference type="ARBA" id="ARBA00022723"/>
    </source>
</evidence>
<dbReference type="InterPro" id="IPR002403">
    <property type="entry name" value="Cyt_P450_E_grp-IV"/>
</dbReference>
<dbReference type="PROSITE" id="PS00086">
    <property type="entry name" value="CYTOCHROME_P450"/>
    <property type="match status" value="1"/>
</dbReference>
<dbReference type="InterPro" id="IPR050529">
    <property type="entry name" value="CYP450_sterol_14alpha_dmase"/>
</dbReference>
<feature type="domain" description="AP2/ERF" evidence="12">
    <location>
        <begin position="520"/>
        <end position="584"/>
    </location>
</feature>
<accession>A0AAD8XTN1</accession>
<dbReference type="Gene3D" id="1.10.630.10">
    <property type="entry name" value="Cytochrome P450"/>
    <property type="match status" value="1"/>
</dbReference>
<keyword evidence="9" id="KW-0539">Nucleus</keyword>
<evidence type="ECO:0000256" key="8">
    <source>
        <dbReference type="ARBA" id="ARBA00023163"/>
    </source>
</evidence>
<dbReference type="PANTHER" id="PTHR24304:SF2">
    <property type="entry name" value="24-HYDROXYCHOLESTEROL 7-ALPHA-HYDROXYLASE"/>
    <property type="match status" value="1"/>
</dbReference>
<keyword evidence="7" id="KW-0238">DNA-binding</keyword>
<dbReference type="GO" id="GO:0005634">
    <property type="term" value="C:nucleus"/>
    <property type="evidence" value="ECO:0007669"/>
    <property type="project" value="UniProtKB-SubCell"/>
</dbReference>
<comment type="similarity">
    <text evidence="2">Belongs to the cytochrome P450 family.</text>
</comment>
<keyword evidence="11" id="KW-0472">Membrane</keyword>
<dbReference type="GO" id="GO:0003677">
    <property type="term" value="F:DNA binding"/>
    <property type="evidence" value="ECO:0007669"/>
    <property type="project" value="UniProtKB-KW"/>
</dbReference>
<evidence type="ECO:0000256" key="10">
    <source>
        <dbReference type="PIRSR" id="PIRSR602403-1"/>
    </source>
</evidence>
<keyword evidence="11" id="KW-0812">Transmembrane</keyword>
<dbReference type="InterPro" id="IPR016177">
    <property type="entry name" value="DNA-bd_dom_sf"/>
</dbReference>